<comment type="caution">
    <text evidence="1">The sequence shown here is derived from an EMBL/GenBank/DDBJ whole genome shotgun (WGS) entry which is preliminary data.</text>
</comment>
<dbReference type="PATRIC" id="fig|1423801.4.peg.386"/>
<dbReference type="STRING" id="1423801.FD50_GL000379"/>
<sequence>MKDGIMGKMLIVADFVAVSEISAPLNEMKSATKLVISLYIKVVSLNKQNILE</sequence>
<dbReference type="AlphaFoldDB" id="A0A0R1V0F6"/>
<accession>A0A0R1V0F6</accession>
<protein>
    <submittedName>
        <fullName evidence="1">Uncharacterized protein</fullName>
    </submittedName>
</protein>
<evidence type="ECO:0000313" key="2">
    <source>
        <dbReference type="Proteomes" id="UP000051166"/>
    </source>
</evidence>
<dbReference type="Proteomes" id="UP000051166">
    <property type="component" value="Unassembled WGS sequence"/>
</dbReference>
<name>A0A0R1V0F6_9LACO</name>
<gene>
    <name evidence="1" type="ORF">FD50_GL000379</name>
</gene>
<organism evidence="1 2">
    <name type="scientific">Liquorilactobacillus satsumensis DSM 16230 = JCM 12392</name>
    <dbReference type="NCBI Taxonomy" id="1423801"/>
    <lineage>
        <taxon>Bacteria</taxon>
        <taxon>Bacillati</taxon>
        <taxon>Bacillota</taxon>
        <taxon>Bacilli</taxon>
        <taxon>Lactobacillales</taxon>
        <taxon>Lactobacillaceae</taxon>
        <taxon>Liquorilactobacillus</taxon>
    </lineage>
</organism>
<dbReference type="EMBL" id="AZFQ01000034">
    <property type="protein sequence ID" value="KRL99100.1"/>
    <property type="molecule type" value="Genomic_DNA"/>
</dbReference>
<keyword evidence="2" id="KW-1185">Reference proteome</keyword>
<proteinExistence type="predicted"/>
<reference evidence="1 2" key="1">
    <citation type="journal article" date="2015" name="Genome Announc.">
        <title>Expanding the biotechnology potential of lactobacilli through comparative genomics of 213 strains and associated genera.</title>
        <authorList>
            <person name="Sun Z."/>
            <person name="Harris H.M."/>
            <person name="McCann A."/>
            <person name="Guo C."/>
            <person name="Argimon S."/>
            <person name="Zhang W."/>
            <person name="Yang X."/>
            <person name="Jeffery I.B."/>
            <person name="Cooney J.C."/>
            <person name="Kagawa T.F."/>
            <person name="Liu W."/>
            <person name="Song Y."/>
            <person name="Salvetti E."/>
            <person name="Wrobel A."/>
            <person name="Rasinkangas P."/>
            <person name="Parkhill J."/>
            <person name="Rea M.C."/>
            <person name="O'Sullivan O."/>
            <person name="Ritari J."/>
            <person name="Douillard F.P."/>
            <person name="Paul Ross R."/>
            <person name="Yang R."/>
            <person name="Briner A.E."/>
            <person name="Felis G.E."/>
            <person name="de Vos W.M."/>
            <person name="Barrangou R."/>
            <person name="Klaenhammer T.R."/>
            <person name="Caufield P.W."/>
            <person name="Cui Y."/>
            <person name="Zhang H."/>
            <person name="O'Toole P.W."/>
        </authorList>
    </citation>
    <scope>NUCLEOTIDE SEQUENCE [LARGE SCALE GENOMIC DNA]</scope>
    <source>
        <strain evidence="1 2">DSM 16230</strain>
    </source>
</reference>
<evidence type="ECO:0000313" key="1">
    <source>
        <dbReference type="EMBL" id="KRL99100.1"/>
    </source>
</evidence>